<protein>
    <recommendedName>
        <fullName evidence="4">AraC-type arabinose-binding/dimerisation domain-containing protein</fullName>
    </recommendedName>
</protein>
<gene>
    <name evidence="2" type="ORF">ACFQZI_18390</name>
</gene>
<comment type="caution">
    <text evidence="2">The sequence shown here is derived from an EMBL/GenBank/DDBJ whole genome shotgun (WGS) entry which is preliminary data.</text>
</comment>
<proteinExistence type="predicted"/>
<dbReference type="RefSeq" id="WP_377145113.1">
    <property type="nucleotide sequence ID" value="NZ_JBHTIA010000013.1"/>
</dbReference>
<sequence length="177" mass="20474">MEIPQMNNHLQFSVSCYSNVAALKSTRGNMAYQMVQIISGGGFASIGPYMYLLRTGDLVFLHPDTKVLWQLRESSVVHHCEIHPQYLGEREYLTRLFRQYPQFHPSNALIVLTYQHAVAIGMVFKMMRQELTGNHPDKKQAILLHIQMLLLLAGRAYNYRKPCHELTRNLYRPATPQ</sequence>
<dbReference type="Proteomes" id="UP001597073">
    <property type="component" value="Unassembled WGS sequence"/>
</dbReference>
<dbReference type="SUPFAM" id="SSF51215">
    <property type="entry name" value="Regulatory protein AraC"/>
    <property type="match status" value="1"/>
</dbReference>
<evidence type="ECO:0008006" key="4">
    <source>
        <dbReference type="Google" id="ProtNLM"/>
    </source>
</evidence>
<organism evidence="2 3">
    <name type="scientific">Mucilaginibacter lutimaris</name>
    <dbReference type="NCBI Taxonomy" id="931629"/>
    <lineage>
        <taxon>Bacteria</taxon>
        <taxon>Pseudomonadati</taxon>
        <taxon>Bacteroidota</taxon>
        <taxon>Sphingobacteriia</taxon>
        <taxon>Sphingobacteriales</taxon>
        <taxon>Sphingobacteriaceae</taxon>
        <taxon>Mucilaginibacter</taxon>
    </lineage>
</organism>
<dbReference type="InterPro" id="IPR037923">
    <property type="entry name" value="HTH-like"/>
</dbReference>
<keyword evidence="1" id="KW-0238">DNA-binding</keyword>
<accession>A0ABW2ZL01</accession>
<name>A0ABW2ZL01_9SPHI</name>
<evidence type="ECO:0000256" key="1">
    <source>
        <dbReference type="ARBA" id="ARBA00023125"/>
    </source>
</evidence>
<dbReference type="EMBL" id="JBHTIA010000013">
    <property type="protein sequence ID" value="MFD0766836.1"/>
    <property type="molecule type" value="Genomic_DNA"/>
</dbReference>
<reference evidence="3" key="1">
    <citation type="journal article" date="2019" name="Int. J. Syst. Evol. Microbiol.">
        <title>The Global Catalogue of Microorganisms (GCM) 10K type strain sequencing project: providing services to taxonomists for standard genome sequencing and annotation.</title>
        <authorList>
            <consortium name="The Broad Institute Genomics Platform"/>
            <consortium name="The Broad Institute Genome Sequencing Center for Infectious Disease"/>
            <person name="Wu L."/>
            <person name="Ma J."/>
        </authorList>
    </citation>
    <scope>NUCLEOTIDE SEQUENCE [LARGE SCALE GENOMIC DNA]</scope>
    <source>
        <strain evidence="3">CCUG 60742</strain>
    </source>
</reference>
<keyword evidence="3" id="KW-1185">Reference proteome</keyword>
<evidence type="ECO:0000313" key="3">
    <source>
        <dbReference type="Proteomes" id="UP001597073"/>
    </source>
</evidence>
<evidence type="ECO:0000313" key="2">
    <source>
        <dbReference type="EMBL" id="MFD0766836.1"/>
    </source>
</evidence>